<dbReference type="EMBL" id="BOPG01000037">
    <property type="protein sequence ID" value="GIJ58487.1"/>
    <property type="molecule type" value="Genomic_DNA"/>
</dbReference>
<proteinExistence type="predicted"/>
<dbReference type="AlphaFoldDB" id="A0A8J3Z7K3"/>
<name>A0A8J3Z7K3_9ACTN</name>
<reference evidence="1" key="1">
    <citation type="submission" date="2021-01" db="EMBL/GenBank/DDBJ databases">
        <title>Whole genome shotgun sequence of Virgisporangium aurantiacum NBRC 16421.</title>
        <authorList>
            <person name="Komaki H."/>
            <person name="Tamura T."/>
        </authorList>
    </citation>
    <scope>NUCLEOTIDE SEQUENCE</scope>
    <source>
        <strain evidence="1">NBRC 16421</strain>
    </source>
</reference>
<comment type="caution">
    <text evidence="1">The sequence shown here is derived from an EMBL/GenBank/DDBJ whole genome shotgun (WGS) entry which is preliminary data.</text>
</comment>
<organism evidence="1 2">
    <name type="scientific">Virgisporangium aurantiacum</name>
    <dbReference type="NCBI Taxonomy" id="175570"/>
    <lineage>
        <taxon>Bacteria</taxon>
        <taxon>Bacillati</taxon>
        <taxon>Actinomycetota</taxon>
        <taxon>Actinomycetes</taxon>
        <taxon>Micromonosporales</taxon>
        <taxon>Micromonosporaceae</taxon>
        <taxon>Virgisporangium</taxon>
    </lineage>
</organism>
<keyword evidence="2" id="KW-1185">Reference proteome</keyword>
<evidence type="ECO:0000313" key="2">
    <source>
        <dbReference type="Proteomes" id="UP000612585"/>
    </source>
</evidence>
<sequence length="57" mass="5820">MGTEALFDGADAYTSLAEVAALEGTPDNAVASTFTVIVFTVGMSTGVTISETYEHGC</sequence>
<accession>A0A8J3Z7K3</accession>
<dbReference type="RefSeq" id="WP_203999364.1">
    <property type="nucleotide sequence ID" value="NZ_BOPG01000037.1"/>
</dbReference>
<protein>
    <submittedName>
        <fullName evidence="1">Uncharacterized protein</fullName>
    </submittedName>
</protein>
<gene>
    <name evidence="1" type="ORF">Vau01_060030</name>
</gene>
<dbReference type="Proteomes" id="UP000612585">
    <property type="component" value="Unassembled WGS sequence"/>
</dbReference>
<evidence type="ECO:0000313" key="1">
    <source>
        <dbReference type="EMBL" id="GIJ58487.1"/>
    </source>
</evidence>